<dbReference type="Proteomes" id="UP000231279">
    <property type="component" value="Unassembled WGS sequence"/>
</dbReference>
<dbReference type="Gene3D" id="1.10.630.10">
    <property type="entry name" value="Cytochrome P450"/>
    <property type="match status" value="1"/>
</dbReference>
<evidence type="ECO:0000256" key="4">
    <source>
        <dbReference type="ARBA" id="ARBA00022723"/>
    </source>
</evidence>
<evidence type="ECO:0000256" key="6">
    <source>
        <dbReference type="ARBA" id="ARBA00023004"/>
    </source>
</evidence>
<dbReference type="GO" id="GO:0016705">
    <property type="term" value="F:oxidoreductase activity, acting on paired donors, with incorporation or reduction of molecular oxygen"/>
    <property type="evidence" value="ECO:0007669"/>
    <property type="project" value="InterPro"/>
</dbReference>
<dbReference type="InterPro" id="IPR017972">
    <property type="entry name" value="Cyt_P450_CS"/>
</dbReference>
<dbReference type="PRINTS" id="PR00385">
    <property type="entry name" value="P450"/>
</dbReference>
<feature type="chain" id="PRO_5013890204" evidence="10">
    <location>
        <begin position="24"/>
        <end position="491"/>
    </location>
</feature>
<gene>
    <name evidence="11" type="ORF">CDL12_06226</name>
</gene>
<sequence>MEFLLSSLILIFSIFFILRHLNSSKHKNLPPSPPSLPILGHLHLLKNLSHRALQSLSNKHGPITYLQFGCRPVLLVSSPSAAEQCFSKNDVVFANRPNSIASKILGYNFTTVISAPYGDHWRNLRRLTTIQIFSSASLQHSSAIRAEETLLMVRKLFNCSDSKAWRKVNLNNLSFQLVYDVVMMVVCGKRGCVLNDFLGTSKIIDVCDYVPFLRFVGFQGIEKKIMNMQRKRDGFLQGLIDEAREKINGGSSLVGERKTYIEALLEIQRAEPEYYTDEILKGLILPMFTAGTHTIALTMQWAMSLLLNHPHELNKAKNEIDNNIPPGKLFMDSDLHKLPYLRCIINETLRLYPVAPFLVPHSSSEDCKIEGFDIPKDTILLVNAWAIQRDPKLWDEPEMFKPERFMGVEGGLDGFRFIPFGVGRRACPGSGMALRLLGLALGTLIQCFEWEREGSELVDLEEGAGSTLSKAKPLEALYRPRPCMMSILSQL</sequence>
<protein>
    <submittedName>
        <fullName evidence="11">Cytochrome P450 CYP2 subfamily</fullName>
    </submittedName>
</protein>
<proteinExistence type="inferred from homology"/>
<organism evidence="11 12">
    <name type="scientific">Handroanthus impetiginosus</name>
    <dbReference type="NCBI Taxonomy" id="429701"/>
    <lineage>
        <taxon>Eukaryota</taxon>
        <taxon>Viridiplantae</taxon>
        <taxon>Streptophyta</taxon>
        <taxon>Embryophyta</taxon>
        <taxon>Tracheophyta</taxon>
        <taxon>Spermatophyta</taxon>
        <taxon>Magnoliopsida</taxon>
        <taxon>eudicotyledons</taxon>
        <taxon>Gunneridae</taxon>
        <taxon>Pentapetalae</taxon>
        <taxon>asterids</taxon>
        <taxon>lamiids</taxon>
        <taxon>Lamiales</taxon>
        <taxon>Bignoniaceae</taxon>
        <taxon>Crescentiina</taxon>
        <taxon>Tabebuia alliance</taxon>
        <taxon>Handroanthus</taxon>
    </lineage>
</organism>
<evidence type="ECO:0000256" key="9">
    <source>
        <dbReference type="RuleBase" id="RU000461"/>
    </source>
</evidence>
<reference evidence="12" key="1">
    <citation type="journal article" date="2018" name="Gigascience">
        <title>Genome assembly of the Pink Ipe (Handroanthus impetiginosus, Bignoniaceae), a highly valued, ecologically keystone Neotropical timber forest tree.</title>
        <authorList>
            <person name="Silva-Junior O.B."/>
            <person name="Grattapaglia D."/>
            <person name="Novaes E."/>
            <person name="Collevatti R.G."/>
        </authorList>
    </citation>
    <scope>NUCLEOTIDE SEQUENCE [LARGE SCALE GENOMIC DNA]</scope>
    <source>
        <strain evidence="12">cv. UFG-1</strain>
    </source>
</reference>
<dbReference type="PANTHER" id="PTHR47947:SF13">
    <property type="entry name" value="CYTOCHROME P450, FAMILY 81, SUBFAMILY K, POLYPEPTIDE 1-RELATED"/>
    <property type="match status" value="1"/>
</dbReference>
<dbReference type="Pfam" id="PF00067">
    <property type="entry name" value="p450"/>
    <property type="match status" value="1"/>
</dbReference>
<evidence type="ECO:0000313" key="12">
    <source>
        <dbReference type="Proteomes" id="UP000231279"/>
    </source>
</evidence>
<dbReference type="PANTHER" id="PTHR47947">
    <property type="entry name" value="CYTOCHROME P450 82C3-RELATED"/>
    <property type="match status" value="1"/>
</dbReference>
<dbReference type="InterPro" id="IPR001128">
    <property type="entry name" value="Cyt_P450"/>
</dbReference>
<comment type="cofactor">
    <cofactor evidence="8">
        <name>heme</name>
        <dbReference type="ChEBI" id="CHEBI:30413"/>
    </cofactor>
</comment>
<dbReference type="InterPro" id="IPR036396">
    <property type="entry name" value="Cyt_P450_sf"/>
</dbReference>
<keyword evidence="3 8" id="KW-0349">Heme</keyword>
<keyword evidence="10" id="KW-0732">Signal</keyword>
<keyword evidence="7 9" id="KW-0503">Monooxygenase</keyword>
<dbReference type="AlphaFoldDB" id="A0A2G9HU94"/>
<evidence type="ECO:0000256" key="5">
    <source>
        <dbReference type="ARBA" id="ARBA00023002"/>
    </source>
</evidence>
<keyword evidence="12" id="KW-1185">Reference proteome</keyword>
<dbReference type="EMBL" id="NKXS01001006">
    <property type="protein sequence ID" value="PIN21081.1"/>
    <property type="molecule type" value="Genomic_DNA"/>
</dbReference>
<comment type="subcellular location">
    <subcellularLocation>
        <location evidence="1">Membrane</location>
        <topology evidence="1">Single-pass membrane protein</topology>
    </subcellularLocation>
</comment>
<name>A0A2G9HU94_9LAMI</name>
<dbReference type="InterPro" id="IPR050651">
    <property type="entry name" value="Plant_Cytochrome_P450_Monoox"/>
</dbReference>
<dbReference type="GO" id="GO:0016020">
    <property type="term" value="C:membrane"/>
    <property type="evidence" value="ECO:0007669"/>
    <property type="project" value="UniProtKB-SubCell"/>
</dbReference>
<accession>A0A2G9HU94</accession>
<dbReference type="GO" id="GO:0020037">
    <property type="term" value="F:heme binding"/>
    <property type="evidence" value="ECO:0007669"/>
    <property type="project" value="InterPro"/>
</dbReference>
<evidence type="ECO:0000256" key="2">
    <source>
        <dbReference type="ARBA" id="ARBA00010617"/>
    </source>
</evidence>
<keyword evidence="4 8" id="KW-0479">Metal-binding</keyword>
<evidence type="ECO:0000256" key="8">
    <source>
        <dbReference type="PIRSR" id="PIRSR602401-1"/>
    </source>
</evidence>
<evidence type="ECO:0000313" key="11">
    <source>
        <dbReference type="EMBL" id="PIN21081.1"/>
    </source>
</evidence>
<comment type="caution">
    <text evidence="11">The sequence shown here is derived from an EMBL/GenBank/DDBJ whole genome shotgun (WGS) entry which is preliminary data.</text>
</comment>
<dbReference type="FunFam" id="1.10.630.10:FF:000081">
    <property type="entry name" value="Cytochrome P450 CYP81N5"/>
    <property type="match status" value="1"/>
</dbReference>
<evidence type="ECO:0000256" key="1">
    <source>
        <dbReference type="ARBA" id="ARBA00004167"/>
    </source>
</evidence>
<evidence type="ECO:0000256" key="3">
    <source>
        <dbReference type="ARBA" id="ARBA00022617"/>
    </source>
</evidence>
<feature type="binding site" description="axial binding residue" evidence="8">
    <location>
        <position position="427"/>
    </location>
    <ligand>
        <name>heme</name>
        <dbReference type="ChEBI" id="CHEBI:30413"/>
    </ligand>
    <ligandPart>
        <name>Fe</name>
        <dbReference type="ChEBI" id="CHEBI:18248"/>
    </ligandPart>
</feature>
<keyword evidence="5 9" id="KW-0560">Oxidoreductase</keyword>
<dbReference type="PRINTS" id="PR00463">
    <property type="entry name" value="EP450I"/>
</dbReference>
<dbReference type="InterPro" id="IPR002401">
    <property type="entry name" value="Cyt_P450_E_grp-I"/>
</dbReference>
<dbReference type="PROSITE" id="PS00086">
    <property type="entry name" value="CYTOCHROME_P450"/>
    <property type="match status" value="1"/>
</dbReference>
<dbReference type="GO" id="GO:0005506">
    <property type="term" value="F:iron ion binding"/>
    <property type="evidence" value="ECO:0007669"/>
    <property type="project" value="InterPro"/>
</dbReference>
<dbReference type="STRING" id="429701.A0A2G9HU94"/>
<dbReference type="GO" id="GO:0004497">
    <property type="term" value="F:monooxygenase activity"/>
    <property type="evidence" value="ECO:0007669"/>
    <property type="project" value="UniProtKB-KW"/>
</dbReference>
<evidence type="ECO:0000256" key="7">
    <source>
        <dbReference type="ARBA" id="ARBA00023033"/>
    </source>
</evidence>
<feature type="signal peptide" evidence="10">
    <location>
        <begin position="1"/>
        <end position="23"/>
    </location>
</feature>
<dbReference type="CDD" id="cd20653">
    <property type="entry name" value="CYP81"/>
    <property type="match status" value="1"/>
</dbReference>
<keyword evidence="6 8" id="KW-0408">Iron</keyword>
<dbReference type="OrthoDB" id="1055148at2759"/>
<dbReference type="SUPFAM" id="SSF48264">
    <property type="entry name" value="Cytochrome P450"/>
    <property type="match status" value="1"/>
</dbReference>
<comment type="similarity">
    <text evidence="2 9">Belongs to the cytochrome P450 family.</text>
</comment>
<evidence type="ECO:0000256" key="10">
    <source>
        <dbReference type="SAM" id="SignalP"/>
    </source>
</evidence>